<dbReference type="Pfam" id="PF23549">
    <property type="entry name" value="Zn_ribbon_GRF_2"/>
    <property type="match status" value="1"/>
</dbReference>
<keyword evidence="3" id="KW-1185">Reference proteome</keyword>
<protein>
    <recommendedName>
        <fullName evidence="1">GRF-like zinc ribbon domain-containing protein</fullName>
    </recommendedName>
</protein>
<dbReference type="EMBL" id="KZ824367">
    <property type="protein sequence ID" value="RAL06636.1"/>
    <property type="molecule type" value="Genomic_DNA"/>
</dbReference>
<name>A0A395HG75_ASPHC</name>
<gene>
    <name evidence="2" type="ORF">BO97DRAFT_22238</name>
</gene>
<evidence type="ECO:0000313" key="2">
    <source>
        <dbReference type="EMBL" id="RAL06636.1"/>
    </source>
</evidence>
<dbReference type="RefSeq" id="XP_025545790.1">
    <property type="nucleotide sequence ID" value="XM_025690649.1"/>
</dbReference>
<dbReference type="OrthoDB" id="4469945at2759"/>
<dbReference type="GeneID" id="37194938"/>
<dbReference type="InterPro" id="IPR056444">
    <property type="entry name" value="Zn_ribbon_GRF_2"/>
</dbReference>
<sequence>MNSQALSFASPEQPHVAIQTPPRCLQCGERTGIGFTLPSNENGNGYRPYYTCSRCGRFSCFGDMRGVLAENPTCFCNDGMQFSRRVISGAEGRRAGIPRSIFYHCATGGCHFFEYMTNDWGEILIYSGPATRRELIFEGF</sequence>
<proteinExistence type="predicted"/>
<dbReference type="Proteomes" id="UP000248961">
    <property type="component" value="Unassembled WGS sequence"/>
</dbReference>
<dbReference type="AlphaFoldDB" id="A0A395HG75"/>
<dbReference type="VEuPathDB" id="FungiDB:BO97DRAFT_22238"/>
<accession>A0A395HG75</accession>
<feature type="domain" description="GRF-like zinc ribbon" evidence="1">
    <location>
        <begin position="21"/>
        <end position="65"/>
    </location>
</feature>
<evidence type="ECO:0000313" key="3">
    <source>
        <dbReference type="Proteomes" id="UP000248961"/>
    </source>
</evidence>
<evidence type="ECO:0000259" key="1">
    <source>
        <dbReference type="Pfam" id="PF23549"/>
    </source>
</evidence>
<reference evidence="2 3" key="1">
    <citation type="submission" date="2018-02" db="EMBL/GenBank/DDBJ databases">
        <title>The genomes of Aspergillus section Nigri reveals drivers in fungal speciation.</title>
        <authorList>
            <consortium name="DOE Joint Genome Institute"/>
            <person name="Vesth T.C."/>
            <person name="Nybo J."/>
            <person name="Theobald S."/>
            <person name="Brandl J."/>
            <person name="Frisvad J.C."/>
            <person name="Nielsen K.F."/>
            <person name="Lyhne E.K."/>
            <person name="Kogle M.E."/>
            <person name="Kuo A."/>
            <person name="Riley R."/>
            <person name="Clum A."/>
            <person name="Nolan M."/>
            <person name="Lipzen A."/>
            <person name="Salamov A."/>
            <person name="Henrissat B."/>
            <person name="Wiebenga A."/>
            <person name="De vries R.P."/>
            <person name="Grigoriev I.V."/>
            <person name="Mortensen U.H."/>
            <person name="Andersen M.R."/>
            <person name="Baker S.E."/>
        </authorList>
    </citation>
    <scope>NUCLEOTIDE SEQUENCE [LARGE SCALE GENOMIC DNA]</scope>
    <source>
        <strain evidence="2 3">CBS 101889</strain>
    </source>
</reference>
<organism evidence="2 3">
    <name type="scientific">Aspergillus homomorphus (strain CBS 101889)</name>
    <dbReference type="NCBI Taxonomy" id="1450537"/>
    <lineage>
        <taxon>Eukaryota</taxon>
        <taxon>Fungi</taxon>
        <taxon>Dikarya</taxon>
        <taxon>Ascomycota</taxon>
        <taxon>Pezizomycotina</taxon>
        <taxon>Eurotiomycetes</taxon>
        <taxon>Eurotiomycetidae</taxon>
        <taxon>Eurotiales</taxon>
        <taxon>Aspergillaceae</taxon>
        <taxon>Aspergillus</taxon>
        <taxon>Aspergillus subgen. Circumdati</taxon>
    </lineage>
</organism>